<evidence type="ECO:0000256" key="1">
    <source>
        <dbReference type="SAM" id="Phobius"/>
    </source>
</evidence>
<dbReference type="Proteomes" id="UP000602050">
    <property type="component" value="Unassembled WGS sequence"/>
</dbReference>
<keyword evidence="1" id="KW-0472">Membrane</keyword>
<name>A0A8J2TUM1_9BACI</name>
<feature type="transmembrane region" description="Helical" evidence="1">
    <location>
        <begin position="54"/>
        <end position="72"/>
    </location>
</feature>
<keyword evidence="1" id="KW-0812">Transmembrane</keyword>
<evidence type="ECO:0000313" key="2">
    <source>
        <dbReference type="EMBL" id="GFZ86770.1"/>
    </source>
</evidence>
<keyword evidence="1" id="KW-1133">Transmembrane helix</keyword>
<keyword evidence="3" id="KW-1185">Reference proteome</keyword>
<dbReference type="RefSeq" id="WP_188393073.1">
    <property type="nucleotide sequence ID" value="NZ_BMEV01000069.1"/>
</dbReference>
<dbReference type="AlphaFoldDB" id="A0A8J2TUM1"/>
<reference evidence="2" key="2">
    <citation type="submission" date="2020-09" db="EMBL/GenBank/DDBJ databases">
        <authorList>
            <person name="Sun Q."/>
            <person name="Zhou Y."/>
        </authorList>
    </citation>
    <scope>NUCLEOTIDE SEQUENCE</scope>
    <source>
        <strain evidence="2">CGMCC 1.12360</strain>
    </source>
</reference>
<protein>
    <submittedName>
        <fullName evidence="2">Uncharacterized protein</fullName>
    </submittedName>
</protein>
<proteinExistence type="predicted"/>
<dbReference type="EMBL" id="BMEV01000069">
    <property type="protein sequence ID" value="GFZ86770.1"/>
    <property type="molecule type" value="Genomic_DNA"/>
</dbReference>
<reference evidence="2" key="1">
    <citation type="journal article" date="2014" name="Int. J. Syst. Evol. Microbiol.">
        <title>Complete genome sequence of Corynebacterium casei LMG S-19264T (=DSM 44701T), isolated from a smear-ripened cheese.</title>
        <authorList>
            <consortium name="US DOE Joint Genome Institute (JGI-PGF)"/>
            <person name="Walter F."/>
            <person name="Albersmeier A."/>
            <person name="Kalinowski J."/>
            <person name="Ruckert C."/>
        </authorList>
    </citation>
    <scope>NUCLEOTIDE SEQUENCE</scope>
    <source>
        <strain evidence="2">CGMCC 1.12360</strain>
    </source>
</reference>
<accession>A0A8J2TUM1</accession>
<organism evidence="2 3">
    <name type="scientific">Compostibacillus humi</name>
    <dbReference type="NCBI Taxonomy" id="1245525"/>
    <lineage>
        <taxon>Bacteria</taxon>
        <taxon>Bacillati</taxon>
        <taxon>Bacillota</taxon>
        <taxon>Bacilli</taxon>
        <taxon>Bacillales</taxon>
        <taxon>Bacillaceae</taxon>
        <taxon>Compostibacillus</taxon>
    </lineage>
</organism>
<feature type="transmembrane region" description="Helical" evidence="1">
    <location>
        <begin position="12"/>
        <end position="34"/>
    </location>
</feature>
<comment type="caution">
    <text evidence="2">The sequence shown here is derived from an EMBL/GenBank/DDBJ whole genome shotgun (WGS) entry which is preliminary data.</text>
</comment>
<evidence type="ECO:0000313" key="3">
    <source>
        <dbReference type="Proteomes" id="UP000602050"/>
    </source>
</evidence>
<gene>
    <name evidence="2" type="ORF">GCM10010978_28330</name>
</gene>
<sequence length="98" mass="10756">MHTFSKLLEKTYSFITLLSMFVGFIVAMMFLIGIVAGGSFGESLSVFAGNLMTWAIRLAALAILAGIFSIYLKKNHTLTITNESNATEKSDDEKRTVV</sequence>